<dbReference type="Pfam" id="PF14234">
    <property type="entry name" value="DUF4336"/>
    <property type="match status" value="1"/>
</dbReference>
<organism evidence="1 2">
    <name type="scientific">Hyalangium rubrum</name>
    <dbReference type="NCBI Taxonomy" id="3103134"/>
    <lineage>
        <taxon>Bacteria</taxon>
        <taxon>Pseudomonadati</taxon>
        <taxon>Myxococcota</taxon>
        <taxon>Myxococcia</taxon>
        <taxon>Myxococcales</taxon>
        <taxon>Cystobacterineae</taxon>
        <taxon>Archangiaceae</taxon>
        <taxon>Hyalangium</taxon>
    </lineage>
</organism>
<evidence type="ECO:0000313" key="2">
    <source>
        <dbReference type="Proteomes" id="UP001291309"/>
    </source>
</evidence>
<dbReference type="EMBL" id="JAXIVS010000004">
    <property type="protein sequence ID" value="MDY7227648.1"/>
    <property type="molecule type" value="Genomic_DNA"/>
</dbReference>
<keyword evidence="2" id="KW-1185">Reference proteome</keyword>
<accession>A0ABU5H2G7</accession>
<dbReference type="InterPro" id="IPR025638">
    <property type="entry name" value="DUF4336"/>
</dbReference>
<name>A0ABU5H2G7_9BACT</name>
<comment type="caution">
    <text evidence="1">The sequence shown here is derived from an EMBL/GenBank/DDBJ whole genome shotgun (WGS) entry which is preliminary data.</text>
</comment>
<proteinExistence type="predicted"/>
<dbReference type="PANTHER" id="PTHR33835">
    <property type="entry name" value="YALI0C07656P"/>
    <property type="match status" value="1"/>
</dbReference>
<dbReference type="SUPFAM" id="SSF56281">
    <property type="entry name" value="Metallo-hydrolase/oxidoreductase"/>
    <property type="match status" value="1"/>
</dbReference>
<dbReference type="RefSeq" id="WP_321546364.1">
    <property type="nucleotide sequence ID" value="NZ_JAXIVS010000004.1"/>
</dbReference>
<dbReference type="PANTHER" id="PTHR33835:SF1">
    <property type="entry name" value="METALLO-BETA-LACTAMASE DOMAIN-CONTAINING PROTEIN"/>
    <property type="match status" value="1"/>
</dbReference>
<protein>
    <submittedName>
        <fullName evidence="1">DUF4336 domain-containing protein</fullName>
    </submittedName>
</protein>
<dbReference type="Proteomes" id="UP001291309">
    <property type="component" value="Unassembled WGS sequence"/>
</dbReference>
<sequence length="226" mass="25230">MLRPLSEGVFVREVPFRTGGMELGGRMTVIRLPDGGLWIHSPVRMDAETRAAVDALGPVRFLVAPNVMHHVHLGDWAAAYPAARVVAPAGLRAKRPDLRIDGELTETPDPGYAAVFTQQRMQGMPRLDEFLFLHRPSRTLLVTDLAFHIRESSSWLTRTYLKLNRTYGKLAPTVLLKSLVKDKAALRTSLEGVLGWDFERVVVCHGEVLERGGREALRDGFAWLQA</sequence>
<dbReference type="InterPro" id="IPR036866">
    <property type="entry name" value="RibonucZ/Hydroxyglut_hydro"/>
</dbReference>
<evidence type="ECO:0000313" key="1">
    <source>
        <dbReference type="EMBL" id="MDY7227648.1"/>
    </source>
</evidence>
<reference evidence="1 2" key="1">
    <citation type="submission" date="2023-12" db="EMBL/GenBank/DDBJ databases">
        <title>the genome sequence of Hyalangium sp. s54d21.</title>
        <authorList>
            <person name="Zhang X."/>
        </authorList>
    </citation>
    <scope>NUCLEOTIDE SEQUENCE [LARGE SCALE GENOMIC DNA]</scope>
    <source>
        <strain evidence="2">s54d21</strain>
    </source>
</reference>
<gene>
    <name evidence="1" type="ORF">SYV04_14640</name>
</gene>